<evidence type="ECO:0000256" key="1">
    <source>
        <dbReference type="SAM" id="MobiDB-lite"/>
    </source>
</evidence>
<reference evidence="3" key="1">
    <citation type="journal article" date="2013" name="Science">
        <title>Comparative analysis of bat genomes provides insight into the evolution of flight and immunity.</title>
        <authorList>
            <person name="Zhang G."/>
            <person name="Cowled C."/>
            <person name="Shi Z."/>
            <person name="Huang Z."/>
            <person name="Bishop-Lilly K.A."/>
            <person name="Fang X."/>
            <person name="Wynne J.W."/>
            <person name="Xiong Z."/>
            <person name="Baker M.L."/>
            <person name="Zhao W."/>
            <person name="Tachedjian M."/>
            <person name="Zhu Y."/>
            <person name="Zhou P."/>
            <person name="Jiang X."/>
            <person name="Ng J."/>
            <person name="Yang L."/>
            <person name="Wu L."/>
            <person name="Xiao J."/>
            <person name="Feng Y."/>
            <person name="Chen Y."/>
            <person name="Sun X."/>
            <person name="Zhang Y."/>
            <person name="Marsh G.A."/>
            <person name="Crameri G."/>
            <person name="Broder C.C."/>
            <person name="Frey K.G."/>
            <person name="Wang L.F."/>
            <person name="Wang J."/>
        </authorList>
    </citation>
    <scope>NUCLEOTIDE SEQUENCE [LARGE SCALE GENOMIC DNA]</scope>
</reference>
<accession>L5KCD4</accession>
<dbReference type="InParanoid" id="L5KCD4"/>
<evidence type="ECO:0000313" key="3">
    <source>
        <dbReference type="Proteomes" id="UP000010552"/>
    </source>
</evidence>
<gene>
    <name evidence="2" type="ORF">PAL_GLEAN10002339</name>
</gene>
<dbReference type="AlphaFoldDB" id="L5KCD4"/>
<evidence type="ECO:0000313" key="2">
    <source>
        <dbReference type="EMBL" id="ELK08997.1"/>
    </source>
</evidence>
<proteinExistence type="predicted"/>
<feature type="region of interest" description="Disordered" evidence="1">
    <location>
        <begin position="57"/>
        <end position="101"/>
    </location>
</feature>
<sequence>MRERGARGATARSRSDGRDWALSPRPDGEGLESWRGGVGMAGRLLGTSALTSARCRVQGRGDRGTWVTRAAETPAEDAPASPQTEEEEPAETPMGEDAQDMGARCDLSVRLQGSLAEAGREREEF</sequence>
<name>L5KCD4_PTEAL</name>
<protein>
    <submittedName>
        <fullName evidence="2">Uncharacterized protein</fullName>
    </submittedName>
</protein>
<keyword evidence="3" id="KW-1185">Reference proteome</keyword>
<feature type="region of interest" description="Disordered" evidence="1">
    <location>
        <begin position="1"/>
        <end position="38"/>
    </location>
</feature>
<dbReference type="EMBL" id="KB030851">
    <property type="protein sequence ID" value="ELK08997.1"/>
    <property type="molecule type" value="Genomic_DNA"/>
</dbReference>
<dbReference type="Proteomes" id="UP000010552">
    <property type="component" value="Unassembled WGS sequence"/>
</dbReference>
<organism evidence="2 3">
    <name type="scientific">Pteropus alecto</name>
    <name type="common">Black flying fox</name>
    <dbReference type="NCBI Taxonomy" id="9402"/>
    <lineage>
        <taxon>Eukaryota</taxon>
        <taxon>Metazoa</taxon>
        <taxon>Chordata</taxon>
        <taxon>Craniata</taxon>
        <taxon>Vertebrata</taxon>
        <taxon>Euteleostomi</taxon>
        <taxon>Mammalia</taxon>
        <taxon>Eutheria</taxon>
        <taxon>Laurasiatheria</taxon>
        <taxon>Chiroptera</taxon>
        <taxon>Yinpterochiroptera</taxon>
        <taxon>Pteropodoidea</taxon>
        <taxon>Pteropodidae</taxon>
        <taxon>Pteropodinae</taxon>
        <taxon>Pteropus</taxon>
    </lineage>
</organism>